<feature type="domain" description="Pseudouridine synthase I TruA alpha/beta" evidence="5">
    <location>
        <begin position="394"/>
        <end position="466"/>
    </location>
</feature>
<proteinExistence type="inferred from homology"/>
<reference evidence="6" key="2">
    <citation type="submission" date="2025-09" db="UniProtKB">
        <authorList>
            <consortium name="Ensembl"/>
        </authorList>
    </citation>
    <scope>IDENTIFICATION</scope>
</reference>
<dbReference type="PANTHER" id="PTHR11142">
    <property type="entry name" value="PSEUDOURIDYLATE SYNTHASE"/>
    <property type="match status" value="1"/>
</dbReference>
<dbReference type="Ensembl" id="ENSEBUT00000003234.1">
    <property type="protein sequence ID" value="ENSEBUP00000002872.1"/>
    <property type="gene ID" value="ENSEBUG00000002154.1"/>
</dbReference>
<dbReference type="InterPro" id="IPR020094">
    <property type="entry name" value="TruA/RsuA/RluB/E/F_N"/>
</dbReference>
<evidence type="ECO:0000256" key="3">
    <source>
        <dbReference type="ARBA" id="ARBA00023235"/>
    </source>
</evidence>
<feature type="region of interest" description="Disordered" evidence="4">
    <location>
        <begin position="349"/>
        <end position="389"/>
    </location>
</feature>
<dbReference type="InterPro" id="IPR020097">
    <property type="entry name" value="PsdUridine_synth_TruA_a/b_dom"/>
</dbReference>
<dbReference type="GO" id="GO:1990481">
    <property type="term" value="P:mRNA pseudouridine synthesis"/>
    <property type="evidence" value="ECO:0007669"/>
    <property type="project" value="TreeGrafter"/>
</dbReference>
<dbReference type="GeneTree" id="ENSGT00950000183160"/>
<dbReference type="Proteomes" id="UP000694388">
    <property type="component" value="Unplaced"/>
</dbReference>
<evidence type="ECO:0000256" key="1">
    <source>
        <dbReference type="ARBA" id="ARBA00009375"/>
    </source>
</evidence>
<reference evidence="6" key="1">
    <citation type="submission" date="2025-08" db="UniProtKB">
        <authorList>
            <consortium name="Ensembl"/>
        </authorList>
    </citation>
    <scope>IDENTIFICATION</scope>
</reference>
<evidence type="ECO:0000256" key="4">
    <source>
        <dbReference type="SAM" id="MobiDB-lite"/>
    </source>
</evidence>
<keyword evidence="3" id="KW-0413">Isomerase</keyword>
<dbReference type="GO" id="GO:0005634">
    <property type="term" value="C:nucleus"/>
    <property type="evidence" value="ECO:0007669"/>
    <property type="project" value="TreeGrafter"/>
</dbReference>
<name>A0A8C4N5W7_EPTBU</name>
<evidence type="ECO:0000313" key="6">
    <source>
        <dbReference type="Ensembl" id="ENSEBUP00000002872.1"/>
    </source>
</evidence>
<dbReference type="SUPFAM" id="SSF55120">
    <property type="entry name" value="Pseudouridine synthase"/>
    <property type="match status" value="2"/>
</dbReference>
<dbReference type="Pfam" id="PF01416">
    <property type="entry name" value="PseudoU_synth_1"/>
    <property type="match status" value="1"/>
</dbReference>
<dbReference type="Gene3D" id="3.30.70.580">
    <property type="entry name" value="Pseudouridine synthase I, catalytic domain, N-terminal subdomain"/>
    <property type="match status" value="1"/>
</dbReference>
<dbReference type="OMA" id="GAGLQCP"/>
<dbReference type="InterPro" id="IPR020095">
    <property type="entry name" value="PsdUridine_synth_TruA_C"/>
</dbReference>
<dbReference type="GO" id="GO:0031119">
    <property type="term" value="P:tRNA pseudouridine synthesis"/>
    <property type="evidence" value="ECO:0007669"/>
    <property type="project" value="TreeGrafter"/>
</dbReference>
<feature type="region of interest" description="Disordered" evidence="4">
    <location>
        <begin position="519"/>
        <end position="591"/>
    </location>
</feature>
<dbReference type="InterPro" id="IPR001406">
    <property type="entry name" value="PsdUridine_synth_TruA"/>
</dbReference>
<accession>A0A8C4N5W7</accession>
<comment type="similarity">
    <text evidence="1">Belongs to the tRNA pseudouridine synthase TruA family.</text>
</comment>
<feature type="compositionally biased region" description="Acidic residues" evidence="4">
    <location>
        <begin position="558"/>
        <end position="575"/>
    </location>
</feature>
<dbReference type="GO" id="GO:0009982">
    <property type="term" value="F:pseudouridine synthase activity"/>
    <property type="evidence" value="ECO:0007669"/>
    <property type="project" value="InterPro"/>
</dbReference>
<evidence type="ECO:0000259" key="5">
    <source>
        <dbReference type="Pfam" id="PF01416"/>
    </source>
</evidence>
<dbReference type="PANTHER" id="PTHR11142:SF5">
    <property type="entry name" value="TRNA PSEUDOURIDINE(38_39) SYNTHASE"/>
    <property type="match status" value="1"/>
</dbReference>
<protein>
    <recommendedName>
        <fullName evidence="5">Pseudouridine synthase I TruA alpha/beta domain-containing protein</fullName>
    </recommendedName>
</protein>
<dbReference type="InterPro" id="IPR020103">
    <property type="entry name" value="PsdUridine_synth_cat_dom_sf"/>
</dbReference>
<feature type="compositionally biased region" description="Basic and acidic residues" evidence="4">
    <location>
        <begin position="377"/>
        <end position="389"/>
    </location>
</feature>
<sequence>MAGRTSELTVRILRLEAELVELRSRKARKSRPVRPLDFSAFNFRHVALKIAYLGHRYQGYASQRNTENTVEAHLFEALQRTRLVQSKEKTSYSRCGRTDRGVSAMGQVISLYLRSNMAEGLGVKPSANGVTRTSENEIPYAYMLNKVLPHDIRILSWAPVPPEFNARFSCLSRTYRYVFPRGQLDVHRMAAAAQLFEGTHDFRNFCRPDIGGRKNLGEDGGQFFKRTILRAKIFPLETEVDKEIGENIGGVKKTSPVIDQVDHGRRDLEGTLGCESSKLNDLGCDAQNEELERVVDETIQKSKLLEKTKPIRDKMPDNVLMNETDGTLKKSFPGEEFRSMRKGHLQEEGDGFGEMEVETGDDVTGLPEKLQSGKSSEGQELKVEDDGQRRGGLSSLGFDLFVFEVRGYAFLYHQVRCMMAILLHVGSRHEDPSVVSKLLDVEENPRKPQYTMAPDSHLILHSCEFESLEWQDDANHLEYLIGHFQRLWTEQATRCALIGQMLLGLGETQVRHQDKGLMETRSATHRPLLSRPLGPSIPDRIRHHAKRRRLEKDQYSAGDDEQWVEGGEEEDEDESEGKGEGNVQDSRLLDQ</sequence>
<evidence type="ECO:0000313" key="7">
    <source>
        <dbReference type="Proteomes" id="UP000694388"/>
    </source>
</evidence>
<dbReference type="HAMAP" id="MF_00171">
    <property type="entry name" value="TruA"/>
    <property type="match status" value="1"/>
</dbReference>
<keyword evidence="7" id="KW-1185">Reference proteome</keyword>
<dbReference type="GO" id="GO:0003723">
    <property type="term" value="F:RNA binding"/>
    <property type="evidence" value="ECO:0007669"/>
    <property type="project" value="InterPro"/>
</dbReference>
<dbReference type="GO" id="GO:0005737">
    <property type="term" value="C:cytoplasm"/>
    <property type="evidence" value="ECO:0007669"/>
    <property type="project" value="TreeGrafter"/>
</dbReference>
<dbReference type="FunFam" id="3.30.70.580:FF:000007">
    <property type="entry name" value="tRNA pseudouridine synthase"/>
    <property type="match status" value="1"/>
</dbReference>
<dbReference type="AlphaFoldDB" id="A0A8C4N5W7"/>
<organism evidence="6 7">
    <name type="scientific">Eptatretus burgeri</name>
    <name type="common">Inshore hagfish</name>
    <dbReference type="NCBI Taxonomy" id="7764"/>
    <lineage>
        <taxon>Eukaryota</taxon>
        <taxon>Metazoa</taxon>
        <taxon>Chordata</taxon>
        <taxon>Craniata</taxon>
        <taxon>Vertebrata</taxon>
        <taxon>Cyclostomata</taxon>
        <taxon>Myxini</taxon>
        <taxon>Myxiniformes</taxon>
        <taxon>Myxinidae</taxon>
        <taxon>Eptatretinae</taxon>
        <taxon>Eptatretus</taxon>
    </lineage>
</organism>
<keyword evidence="2" id="KW-0819">tRNA processing</keyword>
<feature type="compositionally biased region" description="Acidic residues" evidence="4">
    <location>
        <begin position="349"/>
        <end position="361"/>
    </location>
</feature>
<dbReference type="Gene3D" id="3.30.70.660">
    <property type="entry name" value="Pseudouridine synthase I, catalytic domain, C-terminal subdomain"/>
    <property type="match status" value="2"/>
</dbReference>
<evidence type="ECO:0000256" key="2">
    <source>
        <dbReference type="ARBA" id="ARBA00022694"/>
    </source>
</evidence>